<feature type="transmembrane region" description="Helical" evidence="1">
    <location>
        <begin position="233"/>
        <end position="266"/>
    </location>
</feature>
<gene>
    <name evidence="2" type="ORF">P186_0324</name>
</gene>
<evidence type="ECO:0000313" key="2">
    <source>
        <dbReference type="EMBL" id="AET31779.1"/>
    </source>
</evidence>
<feature type="transmembrane region" description="Helical" evidence="1">
    <location>
        <begin position="48"/>
        <end position="69"/>
    </location>
</feature>
<keyword evidence="3" id="KW-1185">Reference proteome</keyword>
<dbReference type="HOGENOM" id="CLU_978672_0_0_2"/>
<name>G7VFX2_9CREN</name>
<dbReference type="Proteomes" id="UP000005867">
    <property type="component" value="Chromosome"/>
</dbReference>
<reference evidence="2 3" key="1">
    <citation type="journal article" date="2012" name="J. Bacteriol.">
        <title>Complete genome sequence of strain 1860, a crenarchaeon of the genus pyrobaculum able to grow with various electron acceptors.</title>
        <authorList>
            <person name="Mardanov A.V."/>
            <person name="Gumerov V.M."/>
            <person name="Slobodkina G.B."/>
            <person name="Beletsky A.V."/>
            <person name="Bonch-Osmolovskaya E.A."/>
            <person name="Ravin N.V."/>
            <person name="Skryabin K.G."/>
        </authorList>
    </citation>
    <scope>NUCLEOTIDE SEQUENCE [LARGE SCALE GENOMIC DNA]</scope>
    <source>
        <strain evidence="2 3">1860</strain>
    </source>
</reference>
<feature type="transmembrane region" description="Helical" evidence="1">
    <location>
        <begin position="7"/>
        <end position="28"/>
    </location>
</feature>
<evidence type="ECO:0000313" key="3">
    <source>
        <dbReference type="Proteomes" id="UP000005867"/>
    </source>
</evidence>
<keyword evidence="1" id="KW-0472">Membrane</keyword>
<accession>G7VFX2</accession>
<dbReference type="STRING" id="1104324.P186_0324"/>
<dbReference type="EMBL" id="CP003098">
    <property type="protein sequence ID" value="AET31779.1"/>
    <property type="molecule type" value="Genomic_DNA"/>
</dbReference>
<dbReference type="eggNOG" id="arCOG10497">
    <property type="taxonomic scope" value="Archaea"/>
</dbReference>
<keyword evidence="1" id="KW-0812">Transmembrane</keyword>
<evidence type="ECO:0000256" key="1">
    <source>
        <dbReference type="SAM" id="Phobius"/>
    </source>
</evidence>
<organism evidence="2 3">
    <name type="scientific">Pyrobaculum ferrireducens</name>
    <dbReference type="NCBI Taxonomy" id="1104324"/>
    <lineage>
        <taxon>Archaea</taxon>
        <taxon>Thermoproteota</taxon>
        <taxon>Thermoprotei</taxon>
        <taxon>Thermoproteales</taxon>
        <taxon>Thermoproteaceae</taxon>
        <taxon>Pyrobaculum</taxon>
    </lineage>
</organism>
<protein>
    <submittedName>
        <fullName evidence="2">Uncharacterized protein</fullName>
    </submittedName>
</protein>
<sequence length="280" mass="28972">MFDLPPHLFFPLAVLSAYLLYGAVLYSFGGTHGKERALDVWHRGGVGFLLFAAATVITIALGAAVTFFISQASAAFKTPQVAGEFKPVCLSHFTDRDYLRAVEKAYQCAVGVYRRYFDAIASGYGSIFTATALTGVLVITGGYSMGLSQAAMPYSSAATSALLALAAAVAATYVTYGFVLLMGLGAVLVAEEKTRHLGALILGVAAGFPPALAGGADVLQTIKVPEVDWSKYILFSSLIGVAADAAAVAAVTVTALSVAAAAAYAISRIFDHAGAHLAIE</sequence>
<dbReference type="KEGG" id="pyr:P186_0324"/>
<keyword evidence="1" id="KW-1133">Transmembrane helix</keyword>
<feature type="transmembrane region" description="Helical" evidence="1">
    <location>
        <begin position="123"/>
        <end position="143"/>
    </location>
</feature>
<feature type="transmembrane region" description="Helical" evidence="1">
    <location>
        <begin position="197"/>
        <end position="213"/>
    </location>
</feature>
<dbReference type="BioCyc" id="PSP1104324:GJSN-312-MONOMER"/>
<feature type="transmembrane region" description="Helical" evidence="1">
    <location>
        <begin position="163"/>
        <end position="190"/>
    </location>
</feature>
<dbReference type="AlphaFoldDB" id="G7VFX2"/>
<proteinExistence type="predicted"/>